<dbReference type="EMBL" id="ASGP02000005">
    <property type="protein sequence ID" value="KAH9505908.1"/>
    <property type="molecule type" value="Genomic_DNA"/>
</dbReference>
<dbReference type="Proteomes" id="UP000790347">
    <property type="component" value="Unassembled WGS sequence"/>
</dbReference>
<accession>A0A922HQR4</accession>
<evidence type="ECO:0000313" key="2">
    <source>
        <dbReference type="Proteomes" id="UP000790347"/>
    </source>
</evidence>
<sequence length="79" mass="8731">MLASSLALFNSIFDSIILIASSEISLAIISIGNGHCLHSSEYLIDRNPLAESASKIQTRSLTKIFEDVDDFQSSFFKYV</sequence>
<comment type="caution">
    <text evidence="1">The sequence shown here is derived from an EMBL/GenBank/DDBJ whole genome shotgun (WGS) entry which is preliminary data.</text>
</comment>
<dbReference type="AlphaFoldDB" id="A0A922HQR4"/>
<proteinExistence type="predicted"/>
<reference evidence="1" key="2">
    <citation type="journal article" date="2022" name="Res Sq">
        <title>Comparative Genomics Reveals Insights into the Divergent Evolution of Astigmatic Mites and Household Pest Adaptations.</title>
        <authorList>
            <person name="Xiong Q."/>
            <person name="Wan A.T.-Y."/>
            <person name="Liu X.-Y."/>
            <person name="Fung C.S.-H."/>
            <person name="Xiao X."/>
            <person name="Malainual N."/>
            <person name="Hou J."/>
            <person name="Wang L."/>
            <person name="Wang M."/>
            <person name="Yang K."/>
            <person name="Cui Y."/>
            <person name="Leung E."/>
            <person name="Nong W."/>
            <person name="Shin S.-K."/>
            <person name="Au S."/>
            <person name="Jeong K.Y."/>
            <person name="Chew F.T."/>
            <person name="Hui J."/>
            <person name="Leung T.F."/>
            <person name="Tungtrongchitr A."/>
            <person name="Zhong N."/>
            <person name="Liu Z."/>
            <person name="Tsui S."/>
        </authorList>
    </citation>
    <scope>NUCLEOTIDE SEQUENCE</scope>
    <source>
        <strain evidence="1">Derf</strain>
        <tissue evidence="1">Whole organism</tissue>
    </source>
</reference>
<name>A0A922HQR4_DERFA</name>
<organism evidence="1 2">
    <name type="scientific">Dermatophagoides farinae</name>
    <name type="common">American house dust mite</name>
    <dbReference type="NCBI Taxonomy" id="6954"/>
    <lineage>
        <taxon>Eukaryota</taxon>
        <taxon>Metazoa</taxon>
        <taxon>Ecdysozoa</taxon>
        <taxon>Arthropoda</taxon>
        <taxon>Chelicerata</taxon>
        <taxon>Arachnida</taxon>
        <taxon>Acari</taxon>
        <taxon>Acariformes</taxon>
        <taxon>Sarcoptiformes</taxon>
        <taxon>Astigmata</taxon>
        <taxon>Psoroptidia</taxon>
        <taxon>Analgoidea</taxon>
        <taxon>Pyroglyphidae</taxon>
        <taxon>Dermatophagoidinae</taxon>
        <taxon>Dermatophagoides</taxon>
    </lineage>
</organism>
<gene>
    <name evidence="1" type="ORF">DERF_010674</name>
</gene>
<keyword evidence="2" id="KW-1185">Reference proteome</keyword>
<evidence type="ECO:0000313" key="1">
    <source>
        <dbReference type="EMBL" id="KAH9505908.1"/>
    </source>
</evidence>
<reference evidence="1" key="1">
    <citation type="submission" date="2013-05" db="EMBL/GenBank/DDBJ databases">
        <authorList>
            <person name="Yim A.K.Y."/>
            <person name="Chan T.F."/>
            <person name="Ji K.M."/>
            <person name="Liu X.Y."/>
            <person name="Zhou J.W."/>
            <person name="Li R.Q."/>
            <person name="Yang K.Y."/>
            <person name="Li J."/>
            <person name="Li M."/>
            <person name="Law P.T.W."/>
            <person name="Wu Y.L."/>
            <person name="Cai Z.L."/>
            <person name="Qin H."/>
            <person name="Bao Y."/>
            <person name="Leung R.K.K."/>
            <person name="Ng P.K.S."/>
            <person name="Zou J."/>
            <person name="Zhong X.J."/>
            <person name="Ran P.X."/>
            <person name="Zhong N.S."/>
            <person name="Liu Z.G."/>
            <person name="Tsui S.K.W."/>
        </authorList>
    </citation>
    <scope>NUCLEOTIDE SEQUENCE</scope>
    <source>
        <strain evidence="1">Derf</strain>
        <tissue evidence="1">Whole organism</tissue>
    </source>
</reference>
<protein>
    <submittedName>
        <fullName evidence="1">Uncharacterized protein</fullName>
    </submittedName>
</protein>